<dbReference type="STRING" id="137838.GCA_001458595_00042"/>
<dbReference type="PRINTS" id="PR00469">
    <property type="entry name" value="PNDRDTASEII"/>
</dbReference>
<evidence type="ECO:0000256" key="5">
    <source>
        <dbReference type="ARBA" id="ARBA00022643"/>
    </source>
</evidence>
<dbReference type="GO" id="GO:0010181">
    <property type="term" value="F:FMN binding"/>
    <property type="evidence" value="ECO:0007669"/>
    <property type="project" value="InterPro"/>
</dbReference>
<dbReference type="PRINTS" id="PR00368">
    <property type="entry name" value="FADPNR"/>
</dbReference>
<evidence type="ECO:0000313" key="13">
    <source>
        <dbReference type="Proteomes" id="UP000220840"/>
    </source>
</evidence>
<name>A0A2A7MBI8_9CLOT</name>
<dbReference type="Gene3D" id="3.20.20.70">
    <property type="entry name" value="Aldolase class I"/>
    <property type="match status" value="1"/>
</dbReference>
<dbReference type="InterPro" id="IPR051793">
    <property type="entry name" value="NADH:flavin_oxidoreductase"/>
</dbReference>
<dbReference type="EMBL" id="PDCJ01000007">
    <property type="protein sequence ID" value="PEG28897.1"/>
    <property type="molecule type" value="Genomic_DNA"/>
</dbReference>
<evidence type="ECO:0000256" key="3">
    <source>
        <dbReference type="ARBA" id="ARBA00011048"/>
    </source>
</evidence>
<evidence type="ECO:0000256" key="4">
    <source>
        <dbReference type="ARBA" id="ARBA00022630"/>
    </source>
</evidence>
<evidence type="ECO:0000259" key="10">
    <source>
        <dbReference type="Pfam" id="PF00724"/>
    </source>
</evidence>
<gene>
    <name evidence="12" type="ORF">CQ394_20785</name>
</gene>
<dbReference type="RefSeq" id="WP_058293069.1">
    <property type="nucleotide sequence ID" value="NZ_CAMRXB010000038.1"/>
</dbReference>
<dbReference type="InterPro" id="IPR013785">
    <property type="entry name" value="Aldolase_TIM"/>
</dbReference>
<dbReference type="SUPFAM" id="SSF51905">
    <property type="entry name" value="FAD/NAD(P)-binding domain"/>
    <property type="match status" value="1"/>
</dbReference>
<keyword evidence="6" id="KW-0479">Metal-binding</keyword>
<dbReference type="AlphaFoldDB" id="A0A2A7MBI8"/>
<keyword evidence="13" id="KW-1185">Reference proteome</keyword>
<dbReference type="SUPFAM" id="SSF51395">
    <property type="entry name" value="FMN-linked oxidoreductases"/>
    <property type="match status" value="1"/>
</dbReference>
<evidence type="ECO:0000256" key="8">
    <source>
        <dbReference type="ARBA" id="ARBA00023004"/>
    </source>
</evidence>
<comment type="cofactor">
    <cofactor evidence="2">
        <name>[4Fe-4S] cluster</name>
        <dbReference type="ChEBI" id="CHEBI:49883"/>
    </cofactor>
</comment>
<proteinExistence type="inferred from homology"/>
<dbReference type="Pfam" id="PF07992">
    <property type="entry name" value="Pyr_redox_2"/>
    <property type="match status" value="1"/>
</dbReference>
<evidence type="ECO:0000256" key="1">
    <source>
        <dbReference type="ARBA" id="ARBA00001917"/>
    </source>
</evidence>
<dbReference type="GO" id="GO:0016491">
    <property type="term" value="F:oxidoreductase activity"/>
    <property type="evidence" value="ECO:0007669"/>
    <property type="project" value="UniProtKB-KW"/>
</dbReference>
<dbReference type="Pfam" id="PF00724">
    <property type="entry name" value="Oxidored_FMN"/>
    <property type="match status" value="1"/>
</dbReference>
<dbReference type="InterPro" id="IPR036188">
    <property type="entry name" value="FAD/NAD-bd_sf"/>
</dbReference>
<sequence length="668" mass="72418">MNFKKLLQPGKIGNMELKNRMIMPGMGTNLAAADGTVSDVIVNYYARRANGGVGLIITEVCCPDPLGRVIDGEIEITSGKFMPGLSRIPHAVHSGGAKACLQLAHGGCFSSESVTGIQPISPSGIGTFQLPNDNPRTMSIKDIKELIEKYGLAAKRARQCGFDAVELHGAHGYMPLQFLSGYTNRREDEYGGSLENRARFALETIRSIKNHAGEDFTLIYRLSADEDVPNGVTIKEACTFAKWAAEAGADAIHVSAGTWDSRLHKYFTVMEGKESAKGKNLSNGVATSMWVPPNYTPRGTLVNLAAAIKKSVNVPVIAVCGISPEMGEDIIEKGDADFIAIGRQTIADPDYPSKVALGKPEEIRRCLRCNECLGEVMNSCGISCAINPEAGKEYESFVKITPAKIKKKVAVIGSGPAGMQAAITASERGHDVTLFEKKDRLGGALYYVAIPDFKQDYKDYKDYIINTVNKCGANIVTGIEVTADGIKDGKFDTVIVATGAETFRPNIEGAKNPKIYDPLEVLDGNIPSGDNIIVCGAGMIGCEVSMFLSEKGKNITMIDRLPEAAPDLPIYTKWVLNSKLAELNVTQKLNHQIIEMNETNVKCTFDETEFTYNSDAVICALGLKSVRNLTDELREKCSSMEIITVGDTNKPKKIMQAVHEGFHAARRI</sequence>
<dbReference type="InterPro" id="IPR001155">
    <property type="entry name" value="OxRdtase_FMN_N"/>
</dbReference>
<evidence type="ECO:0000259" key="11">
    <source>
        <dbReference type="Pfam" id="PF07992"/>
    </source>
</evidence>
<comment type="cofactor">
    <cofactor evidence="1">
        <name>FMN</name>
        <dbReference type="ChEBI" id="CHEBI:58210"/>
    </cofactor>
</comment>
<evidence type="ECO:0000256" key="9">
    <source>
        <dbReference type="ARBA" id="ARBA00023014"/>
    </source>
</evidence>
<dbReference type="Gene3D" id="3.40.50.720">
    <property type="entry name" value="NAD(P)-binding Rossmann-like Domain"/>
    <property type="match status" value="1"/>
</dbReference>
<evidence type="ECO:0000313" key="12">
    <source>
        <dbReference type="EMBL" id="PEG28897.1"/>
    </source>
</evidence>
<accession>A0A2A7MBI8</accession>
<dbReference type="GO" id="GO:0051536">
    <property type="term" value="F:iron-sulfur cluster binding"/>
    <property type="evidence" value="ECO:0007669"/>
    <property type="project" value="UniProtKB-KW"/>
</dbReference>
<keyword evidence="8" id="KW-0408">Iron</keyword>
<evidence type="ECO:0000256" key="7">
    <source>
        <dbReference type="ARBA" id="ARBA00023002"/>
    </source>
</evidence>
<dbReference type="CDD" id="cd02803">
    <property type="entry name" value="OYE_like_FMN_family"/>
    <property type="match status" value="1"/>
</dbReference>
<protein>
    <submittedName>
        <fullName evidence="12">NADH:flavin oxidoreductase</fullName>
    </submittedName>
</protein>
<feature type="domain" description="FAD/NAD(P)-binding" evidence="11">
    <location>
        <begin position="407"/>
        <end position="643"/>
    </location>
</feature>
<dbReference type="Gene3D" id="3.50.50.60">
    <property type="entry name" value="FAD/NAD(P)-binding domain"/>
    <property type="match status" value="1"/>
</dbReference>
<keyword evidence="9" id="KW-0411">Iron-sulfur</keyword>
<keyword evidence="7" id="KW-0560">Oxidoreductase</keyword>
<dbReference type="InterPro" id="IPR023753">
    <property type="entry name" value="FAD/NAD-binding_dom"/>
</dbReference>
<evidence type="ECO:0000256" key="2">
    <source>
        <dbReference type="ARBA" id="ARBA00001966"/>
    </source>
</evidence>
<evidence type="ECO:0000256" key="6">
    <source>
        <dbReference type="ARBA" id="ARBA00022723"/>
    </source>
</evidence>
<keyword evidence="5" id="KW-0288">FMN</keyword>
<dbReference type="GO" id="GO:0046872">
    <property type="term" value="F:metal ion binding"/>
    <property type="evidence" value="ECO:0007669"/>
    <property type="project" value="UniProtKB-KW"/>
</dbReference>
<keyword evidence="4" id="KW-0285">Flavoprotein</keyword>
<comment type="caution">
    <text evidence="12">The sequence shown here is derived from an EMBL/GenBank/DDBJ whole genome shotgun (WGS) entry which is preliminary data.</text>
</comment>
<reference evidence="12 13" key="1">
    <citation type="submission" date="2017-10" db="EMBL/GenBank/DDBJ databases">
        <title>Effective Description of Clostridium neonatale sp. nov. linked to necrotizing enterocolitis in neonates and a clarification of species assignable to the genus Clostridium (Prazmowski 1880) emend. Lawson and Rainey 2016.</title>
        <authorList>
            <person name="Bernard K."/>
            <person name="Burdz T."/>
            <person name="Wiebe D."/>
            <person name="Balcewich B."/>
            <person name="Alfa M."/>
            <person name="Bernier A.-M."/>
        </authorList>
    </citation>
    <scope>NUCLEOTIDE SEQUENCE [LARGE SCALE GENOMIC DNA]</scope>
    <source>
        <strain evidence="12 13">LCDC99A005</strain>
    </source>
</reference>
<organism evidence="12 13">
    <name type="scientific">Clostridium neonatale</name>
    <dbReference type="NCBI Taxonomy" id="137838"/>
    <lineage>
        <taxon>Bacteria</taxon>
        <taxon>Bacillati</taxon>
        <taxon>Bacillota</taxon>
        <taxon>Clostridia</taxon>
        <taxon>Eubacteriales</taxon>
        <taxon>Clostridiaceae</taxon>
        <taxon>Clostridium</taxon>
    </lineage>
</organism>
<dbReference type="OrthoDB" id="9772736at2"/>
<dbReference type="PANTHER" id="PTHR42917">
    <property type="entry name" value="2,4-DIENOYL-COA REDUCTASE"/>
    <property type="match status" value="1"/>
</dbReference>
<feature type="domain" description="NADH:flavin oxidoreductase/NADH oxidase N-terminal" evidence="10">
    <location>
        <begin position="5"/>
        <end position="361"/>
    </location>
</feature>
<comment type="similarity">
    <text evidence="3">In the N-terminal section; belongs to the NADH:flavin oxidoreductase/NADH oxidase family.</text>
</comment>
<dbReference type="PANTHER" id="PTHR42917:SF2">
    <property type="entry name" value="2,4-DIENOYL-COA REDUCTASE [(2E)-ENOYL-COA-PRODUCING]"/>
    <property type="match status" value="1"/>
</dbReference>
<dbReference type="Proteomes" id="UP000220840">
    <property type="component" value="Unassembled WGS sequence"/>
</dbReference>